<keyword evidence="2" id="KW-1185">Reference proteome</keyword>
<accession>A0A5B7K399</accession>
<proteinExistence type="predicted"/>
<dbReference type="Proteomes" id="UP000324222">
    <property type="component" value="Unassembled WGS sequence"/>
</dbReference>
<sequence>MVEGSTKVFVLATRQLSRVDMPRLVYQVRERERERERKRLDMKTGDY</sequence>
<gene>
    <name evidence="1" type="ORF">E2C01_094448</name>
</gene>
<evidence type="ECO:0000313" key="2">
    <source>
        <dbReference type="Proteomes" id="UP000324222"/>
    </source>
</evidence>
<comment type="caution">
    <text evidence="1">The sequence shown here is derived from an EMBL/GenBank/DDBJ whole genome shotgun (WGS) entry which is preliminary data.</text>
</comment>
<protein>
    <submittedName>
        <fullName evidence="1">Uncharacterized protein</fullName>
    </submittedName>
</protein>
<name>A0A5B7K399_PORTR</name>
<dbReference type="AlphaFoldDB" id="A0A5B7K399"/>
<dbReference type="EMBL" id="VSRR010116790">
    <property type="protein sequence ID" value="MPC99054.1"/>
    <property type="molecule type" value="Genomic_DNA"/>
</dbReference>
<evidence type="ECO:0000313" key="1">
    <source>
        <dbReference type="EMBL" id="MPC99054.1"/>
    </source>
</evidence>
<reference evidence="1 2" key="1">
    <citation type="submission" date="2019-05" db="EMBL/GenBank/DDBJ databases">
        <title>Another draft genome of Portunus trituberculatus and its Hox gene families provides insights of decapod evolution.</title>
        <authorList>
            <person name="Jeong J.-H."/>
            <person name="Song I."/>
            <person name="Kim S."/>
            <person name="Choi T."/>
            <person name="Kim D."/>
            <person name="Ryu S."/>
            <person name="Kim W."/>
        </authorList>
    </citation>
    <scope>NUCLEOTIDE SEQUENCE [LARGE SCALE GENOMIC DNA]</scope>
    <source>
        <tissue evidence="1">Muscle</tissue>
    </source>
</reference>
<organism evidence="1 2">
    <name type="scientific">Portunus trituberculatus</name>
    <name type="common">Swimming crab</name>
    <name type="synonym">Neptunus trituberculatus</name>
    <dbReference type="NCBI Taxonomy" id="210409"/>
    <lineage>
        <taxon>Eukaryota</taxon>
        <taxon>Metazoa</taxon>
        <taxon>Ecdysozoa</taxon>
        <taxon>Arthropoda</taxon>
        <taxon>Crustacea</taxon>
        <taxon>Multicrustacea</taxon>
        <taxon>Malacostraca</taxon>
        <taxon>Eumalacostraca</taxon>
        <taxon>Eucarida</taxon>
        <taxon>Decapoda</taxon>
        <taxon>Pleocyemata</taxon>
        <taxon>Brachyura</taxon>
        <taxon>Eubrachyura</taxon>
        <taxon>Portunoidea</taxon>
        <taxon>Portunidae</taxon>
        <taxon>Portuninae</taxon>
        <taxon>Portunus</taxon>
    </lineage>
</organism>